<gene>
    <name evidence="5" type="ORF">BATDEDRAFT_85657</name>
</gene>
<dbReference type="PANTHER" id="PTHR43176">
    <property type="entry name" value="3-HYDROXYISOBUTYRYL-COA HYDROLASE-RELATED"/>
    <property type="match status" value="1"/>
</dbReference>
<organism evidence="5 6">
    <name type="scientific">Batrachochytrium dendrobatidis (strain JAM81 / FGSC 10211)</name>
    <name type="common">Frog chytrid fungus</name>
    <dbReference type="NCBI Taxonomy" id="684364"/>
    <lineage>
        <taxon>Eukaryota</taxon>
        <taxon>Fungi</taxon>
        <taxon>Fungi incertae sedis</taxon>
        <taxon>Chytridiomycota</taxon>
        <taxon>Chytridiomycota incertae sedis</taxon>
        <taxon>Chytridiomycetes</taxon>
        <taxon>Rhizophydiales</taxon>
        <taxon>Rhizophydiales incertae sedis</taxon>
        <taxon>Batrachochytrium</taxon>
    </lineage>
</organism>
<dbReference type="GeneID" id="18242149"/>
<evidence type="ECO:0000256" key="1">
    <source>
        <dbReference type="ARBA" id="ARBA00001709"/>
    </source>
</evidence>
<evidence type="ECO:0000256" key="2">
    <source>
        <dbReference type="ARBA" id="ARBA00011915"/>
    </source>
</evidence>
<dbReference type="InterPro" id="IPR029045">
    <property type="entry name" value="ClpP/crotonase-like_dom_sf"/>
</dbReference>
<keyword evidence="3" id="KW-0378">Hydrolase</keyword>
<dbReference type="Pfam" id="PF16113">
    <property type="entry name" value="ECH_2"/>
    <property type="match status" value="1"/>
</dbReference>
<sequence length="512" mass="56941">MFTGRSTLTAAYRLKQTMTHLASSSHMRVCTATLATSSKNSASVGVNFKKMQSIRKFELDRPAAMNALNLDMVYAITSQLKTWKDSDLCKVIVLANVEGSRAFCAGGDVKTLVLKASSGKPEDIAQSCKFMEEEYKLNHMIATLKLPFVSIMDGITMGGGVGLSVHGSFRIATEKTLFAMPETAIGLFPDVGGSFFLPRLDGELGTFLGLTGHRLKGEEVFIAGIASHFIPSSRLSSLYSRLQELDTNNIDVVNAAIDEFSGDFTTDMFRNWSLGGEVGRTIDRCFKYNTIEEIFAALEKDPNTEWCQKQLQVMRKCSPTSLKATLMQLRKGAKKSIADCLKMEYRMVRAFMEGPDFHQGVTAALINKPATRPNWKPDIDHMNEISASMVEKKYFAADQGKQLELFTNSTYYDYPHRSLSGLPTDRDIRRVVYGDISNVNKSGSLKTKSDILQWFMQNWGKYDSLAMSEHTPPLKLDLGGGLGRGKVGLKAKVESVLETHTEQQANHLEWKY</sequence>
<dbReference type="STRING" id="684364.F4NRB7"/>
<dbReference type="EC" id="3.1.2.4" evidence="2"/>
<feature type="domain" description="Enoyl-CoA hydratase/isomerase" evidence="4">
    <location>
        <begin position="55"/>
        <end position="392"/>
    </location>
</feature>
<dbReference type="Gene3D" id="3.90.226.10">
    <property type="entry name" value="2-enoyl-CoA Hydratase, Chain A, domain 1"/>
    <property type="match status" value="1"/>
</dbReference>
<dbReference type="OMA" id="AYRNNEH"/>
<dbReference type="Proteomes" id="UP000007241">
    <property type="component" value="Unassembled WGS sequence"/>
</dbReference>
<dbReference type="CDD" id="cd06558">
    <property type="entry name" value="crotonase-like"/>
    <property type="match status" value="1"/>
</dbReference>
<dbReference type="NCBIfam" id="NF004127">
    <property type="entry name" value="PRK05617.1"/>
    <property type="match status" value="1"/>
</dbReference>
<dbReference type="OrthoDB" id="1737613at2759"/>
<keyword evidence="6" id="KW-1185">Reference proteome</keyword>
<dbReference type="FunCoup" id="F4NRB7">
    <property type="interactions" value="321"/>
</dbReference>
<evidence type="ECO:0000259" key="4">
    <source>
        <dbReference type="Pfam" id="PF16113"/>
    </source>
</evidence>
<proteinExistence type="predicted"/>
<protein>
    <recommendedName>
        <fullName evidence="2">3-hydroxyisobutyryl-CoA hydrolase</fullName>
        <ecNumber evidence="2">3.1.2.4</ecNumber>
    </recommendedName>
</protein>
<dbReference type="InterPro" id="IPR045004">
    <property type="entry name" value="ECH_dom"/>
</dbReference>
<dbReference type="HOGENOM" id="CLU_009834_22_0_1"/>
<evidence type="ECO:0000313" key="6">
    <source>
        <dbReference type="Proteomes" id="UP000007241"/>
    </source>
</evidence>
<dbReference type="FunFam" id="3.90.226.10:FF:000222">
    <property type="entry name" value="3-hydroxyisobutyryl-CoA hydrolase, mitochondrial"/>
    <property type="match status" value="1"/>
</dbReference>
<comment type="catalytic activity">
    <reaction evidence="1">
        <text>3-hydroxy-2-methylpropanoyl-CoA + H2O = 3-hydroxy-2-methylpropanoate + CoA + H(+)</text>
        <dbReference type="Rhea" id="RHEA:20888"/>
        <dbReference type="ChEBI" id="CHEBI:11805"/>
        <dbReference type="ChEBI" id="CHEBI:15377"/>
        <dbReference type="ChEBI" id="CHEBI:15378"/>
        <dbReference type="ChEBI" id="CHEBI:57287"/>
        <dbReference type="ChEBI" id="CHEBI:57340"/>
        <dbReference type="EC" id="3.1.2.4"/>
    </reaction>
</comment>
<dbReference type="RefSeq" id="XP_006675910.1">
    <property type="nucleotide sequence ID" value="XM_006675847.1"/>
</dbReference>
<evidence type="ECO:0000256" key="3">
    <source>
        <dbReference type="ARBA" id="ARBA00022801"/>
    </source>
</evidence>
<dbReference type="PANTHER" id="PTHR43176:SF3">
    <property type="entry name" value="3-HYDROXYISOBUTYRYL-COA HYDROLASE, MITOCHONDRIAL"/>
    <property type="match status" value="1"/>
</dbReference>
<dbReference type="AlphaFoldDB" id="F4NRB7"/>
<dbReference type="SUPFAM" id="SSF52096">
    <property type="entry name" value="ClpP/crotonase"/>
    <property type="match status" value="1"/>
</dbReference>
<dbReference type="GO" id="GO:0005739">
    <property type="term" value="C:mitochondrion"/>
    <property type="evidence" value="ECO:0000318"/>
    <property type="project" value="GO_Central"/>
</dbReference>
<dbReference type="GO" id="GO:0006574">
    <property type="term" value="P:L-valine catabolic process"/>
    <property type="evidence" value="ECO:0000318"/>
    <property type="project" value="GO_Central"/>
</dbReference>
<reference evidence="5 6" key="1">
    <citation type="submission" date="2009-12" db="EMBL/GenBank/DDBJ databases">
        <title>The draft genome of Batrachochytrium dendrobatidis.</title>
        <authorList>
            <consortium name="US DOE Joint Genome Institute (JGI-PGF)"/>
            <person name="Kuo A."/>
            <person name="Salamov A."/>
            <person name="Schmutz J."/>
            <person name="Lucas S."/>
            <person name="Pitluck S."/>
            <person name="Rosenblum E."/>
            <person name="Stajich J."/>
            <person name="Eisen M."/>
            <person name="Grigoriev I.V."/>
        </authorList>
    </citation>
    <scope>NUCLEOTIDE SEQUENCE [LARGE SCALE GENOMIC DNA]</scope>
    <source>
        <strain evidence="6">JAM81 / FGSC 10211</strain>
    </source>
</reference>
<accession>F4NRB7</accession>
<evidence type="ECO:0000313" key="5">
    <source>
        <dbReference type="EMBL" id="EGF82923.1"/>
    </source>
</evidence>
<dbReference type="EMBL" id="GL882879">
    <property type="protein sequence ID" value="EGF82923.1"/>
    <property type="molecule type" value="Genomic_DNA"/>
</dbReference>
<dbReference type="InParanoid" id="F4NRB7"/>
<dbReference type="InterPro" id="IPR032259">
    <property type="entry name" value="HIBYL-CoA-H"/>
</dbReference>
<name>F4NRB7_BATDJ</name>
<dbReference type="GO" id="GO:0003860">
    <property type="term" value="F:3-hydroxyisobutyryl-CoA hydrolase activity"/>
    <property type="evidence" value="ECO:0000318"/>
    <property type="project" value="GO_Central"/>
</dbReference>